<dbReference type="EMBL" id="KV722376">
    <property type="protein sequence ID" value="OCH91974.1"/>
    <property type="molecule type" value="Genomic_DNA"/>
</dbReference>
<organism evidence="2 3">
    <name type="scientific">Obba rivulosa</name>
    <dbReference type="NCBI Taxonomy" id="1052685"/>
    <lineage>
        <taxon>Eukaryota</taxon>
        <taxon>Fungi</taxon>
        <taxon>Dikarya</taxon>
        <taxon>Basidiomycota</taxon>
        <taxon>Agaricomycotina</taxon>
        <taxon>Agaricomycetes</taxon>
        <taxon>Polyporales</taxon>
        <taxon>Gelatoporiaceae</taxon>
        <taxon>Obba</taxon>
    </lineage>
</organism>
<feature type="compositionally biased region" description="Low complexity" evidence="1">
    <location>
        <begin position="61"/>
        <end position="71"/>
    </location>
</feature>
<reference evidence="2 3" key="1">
    <citation type="submission" date="2016-07" db="EMBL/GenBank/DDBJ databases">
        <title>Draft genome of the white-rot fungus Obba rivulosa 3A-2.</title>
        <authorList>
            <consortium name="DOE Joint Genome Institute"/>
            <person name="Miettinen O."/>
            <person name="Riley R."/>
            <person name="Acob R."/>
            <person name="Barry K."/>
            <person name="Cullen D."/>
            <person name="De Vries R."/>
            <person name="Hainaut M."/>
            <person name="Hatakka A."/>
            <person name="Henrissat B."/>
            <person name="Hilden K."/>
            <person name="Kuo R."/>
            <person name="Labutti K."/>
            <person name="Lipzen A."/>
            <person name="Makela M.R."/>
            <person name="Sandor L."/>
            <person name="Spatafora J.W."/>
            <person name="Grigoriev I.V."/>
            <person name="Hibbett D.S."/>
        </authorList>
    </citation>
    <scope>NUCLEOTIDE SEQUENCE [LARGE SCALE GENOMIC DNA]</scope>
    <source>
        <strain evidence="2 3">3A-2</strain>
    </source>
</reference>
<dbReference type="Proteomes" id="UP000250043">
    <property type="component" value="Unassembled WGS sequence"/>
</dbReference>
<evidence type="ECO:0000313" key="2">
    <source>
        <dbReference type="EMBL" id="OCH91974.1"/>
    </source>
</evidence>
<accession>A0A8E2DN34</accession>
<name>A0A8E2DN34_9APHY</name>
<feature type="region of interest" description="Disordered" evidence="1">
    <location>
        <begin position="1"/>
        <end position="148"/>
    </location>
</feature>
<feature type="compositionally biased region" description="Polar residues" evidence="1">
    <location>
        <begin position="105"/>
        <end position="124"/>
    </location>
</feature>
<feature type="compositionally biased region" description="Polar residues" evidence="1">
    <location>
        <begin position="43"/>
        <end position="52"/>
    </location>
</feature>
<sequence>MPPLASRAKPAGAKKSGAKLKPPPDVKSSLPPPPEPVSRRIALSSSYTGSPPNQDPPPTSRRPSSSSSYKSRPIENFVADRVTNEDVSDGGRGVSNPYDGEAGSEMSTSAISGRSEHFTANAQDPHSRSSEGIRELSPPRGAGKSFRAGIAYRRRRAIIESVLKESPSPSSWCSAVSDS</sequence>
<feature type="compositionally biased region" description="Pro residues" evidence="1">
    <location>
        <begin position="21"/>
        <end position="36"/>
    </location>
</feature>
<feature type="compositionally biased region" description="Low complexity" evidence="1">
    <location>
        <begin position="1"/>
        <end position="15"/>
    </location>
</feature>
<evidence type="ECO:0000313" key="3">
    <source>
        <dbReference type="Proteomes" id="UP000250043"/>
    </source>
</evidence>
<feature type="compositionally biased region" description="Basic and acidic residues" evidence="1">
    <location>
        <begin position="125"/>
        <end position="134"/>
    </location>
</feature>
<evidence type="ECO:0000256" key="1">
    <source>
        <dbReference type="SAM" id="MobiDB-lite"/>
    </source>
</evidence>
<protein>
    <submittedName>
        <fullName evidence="2">Uncharacterized protein</fullName>
    </submittedName>
</protein>
<dbReference type="AlphaFoldDB" id="A0A8E2DN34"/>
<keyword evidence="3" id="KW-1185">Reference proteome</keyword>
<proteinExistence type="predicted"/>
<gene>
    <name evidence="2" type="ORF">OBBRIDRAFT_791727</name>
</gene>